<evidence type="ECO:0000256" key="2">
    <source>
        <dbReference type="SAM" id="SignalP"/>
    </source>
</evidence>
<dbReference type="InterPro" id="IPR002372">
    <property type="entry name" value="PQQ_rpt_dom"/>
</dbReference>
<feature type="domain" description="Pyrrolo-quinoline quinone repeat" evidence="3">
    <location>
        <begin position="65"/>
        <end position="176"/>
    </location>
</feature>
<evidence type="ECO:0000313" key="4">
    <source>
        <dbReference type="EMBL" id="EDY16750.1"/>
    </source>
</evidence>
<comment type="caution">
    <text evidence="4">The sequence shown here is derived from an EMBL/GenBank/DDBJ whole genome shotgun (WGS) entry which is preliminary data.</text>
</comment>
<dbReference type="Proteomes" id="UP000005824">
    <property type="component" value="Unassembled WGS sequence"/>
</dbReference>
<protein>
    <recommendedName>
        <fullName evidence="3">Pyrrolo-quinoline quinone repeat domain-containing protein</fullName>
    </recommendedName>
</protein>
<dbReference type="STRING" id="497964.CfE428DRAFT_5713"/>
<feature type="signal peptide" evidence="2">
    <location>
        <begin position="1"/>
        <end position="22"/>
    </location>
</feature>
<sequence>MTRLSPLSLTLTFLLAAATVQAADWPSWGGRDPGRNMVSNEKGLPANFNPGEKSPTGSGILPGTTQNVRWVVKLGTFICGNPTVANGRVFVGSDDASLQGDPRLKRTKGGMVWCLDEKTGQTLWRLPVPARPKERLPENAHYGQQNLGVCSSPCVVGDRAYVVTNSCEILCLNVKSQAEGNQGPFQDEAQYIAGAKNPPVPIEKTDGDIIWKYDLVDDLGVCPHDVAACSILADGRFLYVTSANGVNHEHTFCLRPDAPSFICLDAQTGKLLATDTEGLGHRMWHCLWSPPTIGTVNGKKLVFFGGGDGVCYAFEALTEVPGQPVHFKKVWSFDCDLPNYRDPLGDGQSLQLLHRRQAQKIFDQQGRRHLPRAE</sequence>
<gene>
    <name evidence="4" type="ORF">CfE428DRAFT_5713</name>
</gene>
<dbReference type="SUPFAM" id="SSF50998">
    <property type="entry name" value="Quinoprotein alcohol dehydrogenase-like"/>
    <property type="match status" value="1"/>
</dbReference>
<feature type="region of interest" description="Disordered" evidence="1">
    <location>
        <begin position="25"/>
        <end position="61"/>
    </location>
</feature>
<evidence type="ECO:0000256" key="1">
    <source>
        <dbReference type="SAM" id="MobiDB-lite"/>
    </source>
</evidence>
<feature type="chain" id="PRO_5002803351" description="Pyrrolo-quinoline quinone repeat domain-containing protein" evidence="2">
    <location>
        <begin position="23"/>
        <end position="374"/>
    </location>
</feature>
<dbReference type="Gene3D" id="2.130.10.10">
    <property type="entry name" value="YVTN repeat-like/Quinoprotein amine dehydrogenase"/>
    <property type="match status" value="1"/>
</dbReference>
<dbReference type="eggNOG" id="COG1520">
    <property type="taxonomic scope" value="Bacteria"/>
</dbReference>
<name>B4D9Z6_9BACT</name>
<dbReference type="PANTHER" id="PTHR34512:SF30">
    <property type="entry name" value="OUTER MEMBRANE PROTEIN ASSEMBLY FACTOR BAMB"/>
    <property type="match status" value="1"/>
</dbReference>
<dbReference type="EMBL" id="ABVL01000028">
    <property type="protein sequence ID" value="EDY16750.1"/>
    <property type="molecule type" value="Genomic_DNA"/>
</dbReference>
<dbReference type="InterPro" id="IPR011047">
    <property type="entry name" value="Quinoprotein_ADH-like_sf"/>
</dbReference>
<accession>B4D9Z6</accession>
<keyword evidence="5" id="KW-1185">Reference proteome</keyword>
<dbReference type="PANTHER" id="PTHR34512">
    <property type="entry name" value="CELL SURFACE PROTEIN"/>
    <property type="match status" value="1"/>
</dbReference>
<organism evidence="4 5">
    <name type="scientific">Chthoniobacter flavus Ellin428</name>
    <dbReference type="NCBI Taxonomy" id="497964"/>
    <lineage>
        <taxon>Bacteria</taxon>
        <taxon>Pseudomonadati</taxon>
        <taxon>Verrucomicrobiota</taxon>
        <taxon>Spartobacteria</taxon>
        <taxon>Chthoniobacterales</taxon>
        <taxon>Chthoniobacteraceae</taxon>
        <taxon>Chthoniobacter</taxon>
    </lineage>
</organism>
<proteinExistence type="predicted"/>
<dbReference type="InParanoid" id="B4D9Z6"/>
<dbReference type="AlphaFoldDB" id="B4D9Z6"/>
<keyword evidence="2" id="KW-0732">Signal</keyword>
<evidence type="ECO:0000259" key="3">
    <source>
        <dbReference type="Pfam" id="PF13360"/>
    </source>
</evidence>
<dbReference type="InterPro" id="IPR015943">
    <property type="entry name" value="WD40/YVTN_repeat-like_dom_sf"/>
</dbReference>
<dbReference type="Pfam" id="PF13360">
    <property type="entry name" value="PQQ_2"/>
    <property type="match status" value="1"/>
</dbReference>
<evidence type="ECO:0000313" key="5">
    <source>
        <dbReference type="Proteomes" id="UP000005824"/>
    </source>
</evidence>
<reference evidence="4 5" key="1">
    <citation type="journal article" date="2011" name="J. Bacteriol.">
        <title>Genome sequence of Chthoniobacter flavus Ellin428, an aerobic heterotrophic soil bacterium.</title>
        <authorList>
            <person name="Kant R."/>
            <person name="van Passel M.W."/>
            <person name="Palva A."/>
            <person name="Lucas S."/>
            <person name="Lapidus A."/>
            <person name="Glavina Del Rio T."/>
            <person name="Dalin E."/>
            <person name="Tice H."/>
            <person name="Bruce D."/>
            <person name="Goodwin L."/>
            <person name="Pitluck S."/>
            <person name="Larimer F.W."/>
            <person name="Land M.L."/>
            <person name="Hauser L."/>
            <person name="Sangwan P."/>
            <person name="de Vos W.M."/>
            <person name="Janssen P.H."/>
            <person name="Smidt H."/>
        </authorList>
    </citation>
    <scope>NUCLEOTIDE SEQUENCE [LARGE SCALE GENOMIC DNA]</scope>
    <source>
        <strain evidence="4 5">Ellin428</strain>
    </source>
</reference>